<dbReference type="AlphaFoldDB" id="A0A7X0DBA5"/>
<evidence type="ECO:0000313" key="2">
    <source>
        <dbReference type="EMBL" id="MBB6178385.1"/>
    </source>
</evidence>
<evidence type="ECO:0000313" key="3">
    <source>
        <dbReference type="Proteomes" id="UP000535501"/>
    </source>
</evidence>
<feature type="transmembrane region" description="Helical" evidence="1">
    <location>
        <begin position="12"/>
        <end position="34"/>
    </location>
</feature>
<feature type="transmembrane region" description="Helical" evidence="1">
    <location>
        <begin position="180"/>
        <end position="200"/>
    </location>
</feature>
<keyword evidence="3" id="KW-1185">Reference proteome</keyword>
<accession>A0A7X0DBA5</accession>
<dbReference type="Proteomes" id="UP000535501">
    <property type="component" value="Unassembled WGS sequence"/>
</dbReference>
<keyword evidence="1" id="KW-0472">Membrane</keyword>
<dbReference type="RefSeq" id="WP_198467602.1">
    <property type="nucleotide sequence ID" value="NZ_JACHEJ010000001.1"/>
</dbReference>
<dbReference type="InterPro" id="IPR018750">
    <property type="entry name" value="DUF2306_membrane"/>
</dbReference>
<protein>
    <submittedName>
        <fullName evidence="2">Putative membrane protein</fullName>
    </submittedName>
</protein>
<feature type="transmembrane region" description="Helical" evidence="1">
    <location>
        <begin position="154"/>
        <end position="174"/>
    </location>
</feature>
<name>A0A7X0DBA5_9HYPH</name>
<keyword evidence="1" id="KW-1133">Transmembrane helix</keyword>
<organism evidence="2 3">
    <name type="scientific">Pseudorhizobium flavum</name>
    <dbReference type="NCBI Taxonomy" id="1335061"/>
    <lineage>
        <taxon>Bacteria</taxon>
        <taxon>Pseudomonadati</taxon>
        <taxon>Pseudomonadota</taxon>
        <taxon>Alphaproteobacteria</taxon>
        <taxon>Hyphomicrobiales</taxon>
        <taxon>Rhizobiaceae</taxon>
        <taxon>Rhizobium/Agrobacterium group</taxon>
        <taxon>Pseudorhizobium</taxon>
    </lineage>
</organism>
<proteinExistence type="predicted"/>
<keyword evidence="1" id="KW-0812">Transmembrane</keyword>
<feature type="transmembrane region" description="Helical" evidence="1">
    <location>
        <begin position="89"/>
        <end position="108"/>
    </location>
</feature>
<comment type="caution">
    <text evidence="2">The sequence shown here is derived from an EMBL/GenBank/DDBJ whole genome shotgun (WGS) entry which is preliminary data.</text>
</comment>
<sequence>MNAVMQRVPALGNVAWLIATFASVAVAAASYRYVIGVGPMPPKIVANAFAMPWLPLHAAAAATALLIGSFQFVGRLLRTRPAVHRWTGRVYAVACLIGAVTGLVLALGTTMGPVAMAGFGSLSVIWAVTIGYGWQRARERRFPDHRRWMIRSWALTFAAVNLRVYLAIAGALSIPFDVSYPTISFLAWVPNLILAELYLARSAPPRGETRQVQLDQMG</sequence>
<feature type="transmembrane region" description="Helical" evidence="1">
    <location>
        <begin position="54"/>
        <end position="77"/>
    </location>
</feature>
<reference evidence="2 3" key="1">
    <citation type="submission" date="2020-08" db="EMBL/GenBank/DDBJ databases">
        <title>Genomic Encyclopedia of Type Strains, Phase IV (KMG-IV): sequencing the most valuable type-strain genomes for metagenomic binning, comparative biology and taxonomic classification.</title>
        <authorList>
            <person name="Goeker M."/>
        </authorList>
    </citation>
    <scope>NUCLEOTIDE SEQUENCE [LARGE SCALE GENOMIC DNA]</scope>
    <source>
        <strain evidence="2 3">DSM 102134</strain>
    </source>
</reference>
<feature type="transmembrane region" description="Helical" evidence="1">
    <location>
        <begin position="114"/>
        <end position="134"/>
    </location>
</feature>
<dbReference type="EMBL" id="JACHEJ010000001">
    <property type="protein sequence ID" value="MBB6178385.1"/>
    <property type="molecule type" value="Genomic_DNA"/>
</dbReference>
<dbReference type="Pfam" id="PF10067">
    <property type="entry name" value="DUF2306"/>
    <property type="match status" value="1"/>
</dbReference>
<gene>
    <name evidence="2" type="ORF">HNQ75_000328</name>
</gene>
<evidence type="ECO:0000256" key="1">
    <source>
        <dbReference type="SAM" id="Phobius"/>
    </source>
</evidence>